<feature type="compositionally biased region" description="Basic and acidic residues" evidence="1">
    <location>
        <begin position="385"/>
        <end position="413"/>
    </location>
</feature>
<protein>
    <submittedName>
        <fullName evidence="2">Tesmin/TSO1-like CXC domain-containing protein</fullName>
    </submittedName>
</protein>
<accession>A0A6A2Z7U5</accession>
<dbReference type="AlphaFoldDB" id="A0A6A2Z7U5"/>
<sequence length="413" mass="45756">MGSRGKDQTTLHHQPLISSLVVGPSASGGADGGAGGGRGRGGGGSDYEPGEVRRVPLPYSRSVRYKDESAVSVACKNLGLYEGIFPDFGKTSYENWTTDSLKGFIMASFRSAQWKVNFSHPDDSAAILGSGNTHGFDILFASALCAGKMLSGSSSPIRRRDADYRYGSNFDCSGGPPRSHDFRNGRDPGRYRGSSPPYIRGPVGGRQRSRRDSDGTGYGPGPVGVLQQLQDISPCACGKSPWRLPWSRAFTCFSQAHSHGSISTVQEYNGGFRSPPRGWARGGPRDFRAAGPPPHRYEGRFFYHSMDRDRLDYLDNEYRGSRFDRSMEMDWGHRYHGRDTFNSRKGFERRPPSPPPLPPPQLPLRDRARDVRERSRSPIRGAPPPKEHQRDVYLERGRKDVRSVGRDRIGGKF</sequence>
<comment type="caution">
    <text evidence="2">The sequence shown here is derived from an EMBL/GenBank/DDBJ whole genome shotgun (WGS) entry which is preliminary data.</text>
</comment>
<feature type="region of interest" description="Disordered" evidence="1">
    <location>
        <begin position="22"/>
        <end position="53"/>
    </location>
</feature>
<organism evidence="2 3">
    <name type="scientific">Hibiscus syriacus</name>
    <name type="common">Rose of Sharon</name>
    <dbReference type="NCBI Taxonomy" id="106335"/>
    <lineage>
        <taxon>Eukaryota</taxon>
        <taxon>Viridiplantae</taxon>
        <taxon>Streptophyta</taxon>
        <taxon>Embryophyta</taxon>
        <taxon>Tracheophyta</taxon>
        <taxon>Spermatophyta</taxon>
        <taxon>Magnoliopsida</taxon>
        <taxon>eudicotyledons</taxon>
        <taxon>Gunneridae</taxon>
        <taxon>Pentapetalae</taxon>
        <taxon>rosids</taxon>
        <taxon>malvids</taxon>
        <taxon>Malvales</taxon>
        <taxon>Malvaceae</taxon>
        <taxon>Malvoideae</taxon>
        <taxon>Hibiscus</taxon>
    </lineage>
</organism>
<feature type="compositionally biased region" description="Basic and acidic residues" evidence="1">
    <location>
        <begin position="178"/>
        <end position="190"/>
    </location>
</feature>
<feature type="region of interest" description="Disordered" evidence="1">
    <location>
        <begin position="168"/>
        <end position="224"/>
    </location>
</feature>
<keyword evidence="3" id="KW-1185">Reference proteome</keyword>
<feature type="compositionally biased region" description="Basic and acidic residues" evidence="1">
    <location>
        <begin position="340"/>
        <end position="351"/>
    </location>
</feature>
<proteinExistence type="predicted"/>
<reference evidence="2" key="1">
    <citation type="submission" date="2019-09" db="EMBL/GenBank/DDBJ databases">
        <title>Draft genome information of white flower Hibiscus syriacus.</title>
        <authorList>
            <person name="Kim Y.-M."/>
        </authorList>
    </citation>
    <scope>NUCLEOTIDE SEQUENCE [LARGE SCALE GENOMIC DNA]</scope>
    <source>
        <strain evidence="2">YM2019G1</strain>
    </source>
</reference>
<gene>
    <name evidence="2" type="ORF">F3Y22_tig00111002pilonHSYRG00011</name>
</gene>
<evidence type="ECO:0000313" key="3">
    <source>
        <dbReference type="Proteomes" id="UP000436088"/>
    </source>
</evidence>
<evidence type="ECO:0000313" key="2">
    <source>
        <dbReference type="EMBL" id="KAE8688054.1"/>
    </source>
</evidence>
<evidence type="ECO:0000256" key="1">
    <source>
        <dbReference type="SAM" id="MobiDB-lite"/>
    </source>
</evidence>
<feature type="compositionally biased region" description="Gly residues" evidence="1">
    <location>
        <begin position="29"/>
        <end position="45"/>
    </location>
</feature>
<feature type="compositionally biased region" description="Basic and acidic residues" evidence="1">
    <location>
        <begin position="364"/>
        <end position="376"/>
    </location>
</feature>
<name>A0A6A2Z7U5_HIBSY</name>
<feature type="compositionally biased region" description="Pro residues" evidence="1">
    <location>
        <begin position="352"/>
        <end position="362"/>
    </location>
</feature>
<feature type="region of interest" description="Disordered" evidence="1">
    <location>
        <begin position="340"/>
        <end position="413"/>
    </location>
</feature>
<dbReference type="Proteomes" id="UP000436088">
    <property type="component" value="Unassembled WGS sequence"/>
</dbReference>
<dbReference type="EMBL" id="VEPZ02001197">
    <property type="protein sequence ID" value="KAE8688054.1"/>
    <property type="molecule type" value="Genomic_DNA"/>
</dbReference>